<reference evidence="8 9" key="1">
    <citation type="submission" date="2016-04" db="EMBL/GenBank/DDBJ databases">
        <title>Draft genome of Fonsecaea erecta CBS 125763.</title>
        <authorList>
            <person name="Weiss V.A."/>
            <person name="Vicente V.A."/>
            <person name="Raittz R.T."/>
            <person name="Moreno L.F."/>
            <person name="De Souza E.M."/>
            <person name="Pedrosa F.O."/>
            <person name="Steffens M.B."/>
            <person name="Faoro H."/>
            <person name="Tadra-Sfeir M.Z."/>
            <person name="Najafzadeh M.J."/>
            <person name="Felipe M.S."/>
            <person name="Teixeira M."/>
            <person name="Sun J."/>
            <person name="Xi L."/>
            <person name="Gomes R."/>
            <person name="De Azevedo C.M."/>
            <person name="Salgado C.G."/>
            <person name="Da Silva M.B."/>
            <person name="Nascimento M.F."/>
            <person name="Queiroz-Telles F."/>
            <person name="Attili D.S."/>
            <person name="Gorbushina A."/>
        </authorList>
    </citation>
    <scope>NUCLEOTIDE SEQUENCE [LARGE SCALE GENOMIC DNA]</scope>
    <source>
        <strain evidence="8 9">CBS 125763</strain>
    </source>
</reference>
<dbReference type="RefSeq" id="XP_018699055.1">
    <property type="nucleotide sequence ID" value="XM_018833176.1"/>
</dbReference>
<dbReference type="Pfam" id="PF07690">
    <property type="entry name" value="MFS_1"/>
    <property type="match status" value="1"/>
</dbReference>
<feature type="transmembrane region" description="Helical" evidence="6">
    <location>
        <begin position="86"/>
        <end position="108"/>
    </location>
</feature>
<organism evidence="8 9">
    <name type="scientific">Fonsecaea erecta</name>
    <dbReference type="NCBI Taxonomy" id="1367422"/>
    <lineage>
        <taxon>Eukaryota</taxon>
        <taxon>Fungi</taxon>
        <taxon>Dikarya</taxon>
        <taxon>Ascomycota</taxon>
        <taxon>Pezizomycotina</taxon>
        <taxon>Eurotiomycetes</taxon>
        <taxon>Chaetothyriomycetidae</taxon>
        <taxon>Chaetothyriales</taxon>
        <taxon>Herpotrichiellaceae</taxon>
        <taxon>Fonsecaea</taxon>
    </lineage>
</organism>
<name>A0A179A0Q8_9EURO</name>
<feature type="transmembrane region" description="Helical" evidence="6">
    <location>
        <begin position="486"/>
        <end position="506"/>
    </location>
</feature>
<evidence type="ECO:0000256" key="3">
    <source>
        <dbReference type="ARBA" id="ARBA00022989"/>
    </source>
</evidence>
<dbReference type="PANTHER" id="PTHR23502">
    <property type="entry name" value="MAJOR FACILITATOR SUPERFAMILY"/>
    <property type="match status" value="1"/>
</dbReference>
<gene>
    <name evidence="8" type="ORF">AYL99_01660</name>
</gene>
<feature type="region of interest" description="Disordered" evidence="5">
    <location>
        <begin position="1"/>
        <end position="36"/>
    </location>
</feature>
<keyword evidence="2 6" id="KW-0812">Transmembrane</keyword>
<dbReference type="PANTHER" id="PTHR23502:SF153">
    <property type="entry name" value="MULTIDRUG TRANSPORTER, PUTATIVE (AFU_ORTHOLOGUE AFUA_7G00230)-RELATED"/>
    <property type="match status" value="1"/>
</dbReference>
<dbReference type="Gene3D" id="1.20.1250.20">
    <property type="entry name" value="MFS general substrate transporter like domains"/>
    <property type="match status" value="1"/>
</dbReference>
<accession>A0A179A0Q8</accession>
<dbReference type="GO" id="GO:0016020">
    <property type="term" value="C:membrane"/>
    <property type="evidence" value="ECO:0007669"/>
    <property type="project" value="UniProtKB-SubCell"/>
</dbReference>
<evidence type="ECO:0000256" key="6">
    <source>
        <dbReference type="SAM" id="Phobius"/>
    </source>
</evidence>
<evidence type="ECO:0000256" key="4">
    <source>
        <dbReference type="ARBA" id="ARBA00023136"/>
    </source>
</evidence>
<evidence type="ECO:0000259" key="7">
    <source>
        <dbReference type="PROSITE" id="PS50850"/>
    </source>
</evidence>
<feature type="transmembrane region" description="Helical" evidence="6">
    <location>
        <begin position="309"/>
        <end position="332"/>
    </location>
</feature>
<comment type="subcellular location">
    <subcellularLocation>
        <location evidence="1">Membrane</location>
        <topology evidence="1">Multi-pass membrane protein</topology>
    </subcellularLocation>
</comment>
<feature type="compositionally biased region" description="Basic and acidic residues" evidence="5">
    <location>
        <begin position="1"/>
        <end position="12"/>
    </location>
</feature>
<feature type="transmembrane region" description="Helical" evidence="6">
    <location>
        <begin position="211"/>
        <end position="234"/>
    </location>
</feature>
<evidence type="ECO:0000256" key="2">
    <source>
        <dbReference type="ARBA" id="ARBA00022692"/>
    </source>
</evidence>
<dbReference type="GeneID" id="30005830"/>
<dbReference type="InterPro" id="IPR036259">
    <property type="entry name" value="MFS_trans_sf"/>
</dbReference>
<keyword evidence="4 6" id="KW-0472">Membrane</keyword>
<evidence type="ECO:0000256" key="5">
    <source>
        <dbReference type="SAM" id="MobiDB-lite"/>
    </source>
</evidence>
<dbReference type="CDD" id="cd17323">
    <property type="entry name" value="MFS_Tpo1_MDR_like"/>
    <property type="match status" value="1"/>
</dbReference>
<feature type="domain" description="Major facilitator superfamily (MFS) profile" evidence="7">
    <location>
        <begin position="85"/>
        <end position="512"/>
    </location>
</feature>
<feature type="transmembrane region" description="Helical" evidence="6">
    <location>
        <begin position="177"/>
        <end position="199"/>
    </location>
</feature>
<dbReference type="AlphaFoldDB" id="A0A179A0Q8"/>
<feature type="transmembrane region" description="Helical" evidence="6">
    <location>
        <begin position="451"/>
        <end position="474"/>
    </location>
</feature>
<feature type="transmembrane region" description="Helical" evidence="6">
    <location>
        <begin position="120"/>
        <end position="140"/>
    </location>
</feature>
<feature type="transmembrane region" description="Helical" evidence="6">
    <location>
        <begin position="420"/>
        <end position="444"/>
    </location>
</feature>
<feature type="transmembrane region" description="Helical" evidence="6">
    <location>
        <begin position="152"/>
        <end position="171"/>
    </location>
</feature>
<feature type="transmembrane region" description="Helical" evidence="6">
    <location>
        <begin position="240"/>
        <end position="259"/>
    </location>
</feature>
<keyword evidence="9" id="KW-1185">Reference proteome</keyword>
<sequence length="522" mass="57442">MALDEKSTDIERITPSVFSPAGSRKNSSRGDGGDVEKALALEGLEVKDVTTTTVETTADPDVVGWDGPDDPENPLNWPARKKWTNVALLSFITLLTPFGSSMFAPAVPQVMEDFHSNSEALASFSVSVYVLGYAFGPLVIAPMSELYGRLPVYHVNTFLFMVFTFACGKSTNLTMLIVFRTLAGLAGSCPLTVGSGSIADTFRQDQRGKVMSIWTFPILFGPSMGPVVGSYLSAAAGWQWNFYLLAICTAAMLVVALIIQRETYPPILLERKVRRLRKETGNDKLRSALQSSRSPSQLFFMSIVRPTKMLFLSPIIFGLSLYIAVVYGYLYLLFTTMTFIFHDQYGISLSNVGLVFLGIGLGQFLGLWMFGAYSDKLLRRLAKNGEMKPEYRLPLLWPGAIAVPVGLFLYGWSAQYKVHWIVPILGTVLLGLGMTGTFMSLAIYMVDAYTLYAASAMAANTVLRSLGGAFLPLAGRDMYNTLGLGWGNSLLAFISLGMSPMIWVFLKYGEKIRTHPKFQLKL</sequence>
<dbReference type="FunFam" id="1.20.1250.20:FF:000011">
    <property type="entry name" value="MFS multidrug transporter, putative"/>
    <property type="match status" value="1"/>
</dbReference>
<dbReference type="InterPro" id="IPR020846">
    <property type="entry name" value="MFS_dom"/>
</dbReference>
<dbReference type="PROSITE" id="PS50850">
    <property type="entry name" value="MFS"/>
    <property type="match status" value="1"/>
</dbReference>
<dbReference type="SUPFAM" id="SSF103473">
    <property type="entry name" value="MFS general substrate transporter"/>
    <property type="match status" value="1"/>
</dbReference>
<evidence type="ECO:0000313" key="8">
    <source>
        <dbReference type="EMBL" id="OAP65688.1"/>
    </source>
</evidence>
<dbReference type="GO" id="GO:0022857">
    <property type="term" value="F:transmembrane transporter activity"/>
    <property type="evidence" value="ECO:0007669"/>
    <property type="project" value="InterPro"/>
</dbReference>
<dbReference type="InterPro" id="IPR011701">
    <property type="entry name" value="MFS"/>
</dbReference>
<protein>
    <recommendedName>
        <fullName evidence="7">Major facilitator superfamily (MFS) profile domain-containing protein</fullName>
    </recommendedName>
</protein>
<feature type="transmembrane region" description="Helical" evidence="6">
    <location>
        <begin position="352"/>
        <end position="374"/>
    </location>
</feature>
<dbReference type="EMBL" id="LVYI01000001">
    <property type="protein sequence ID" value="OAP65688.1"/>
    <property type="molecule type" value="Genomic_DNA"/>
</dbReference>
<evidence type="ECO:0000313" key="9">
    <source>
        <dbReference type="Proteomes" id="UP000078343"/>
    </source>
</evidence>
<feature type="transmembrane region" description="Helical" evidence="6">
    <location>
        <begin position="395"/>
        <end position="414"/>
    </location>
</feature>
<keyword evidence="3 6" id="KW-1133">Transmembrane helix</keyword>
<comment type="caution">
    <text evidence="8">The sequence shown here is derived from an EMBL/GenBank/DDBJ whole genome shotgun (WGS) entry which is preliminary data.</text>
</comment>
<evidence type="ECO:0000256" key="1">
    <source>
        <dbReference type="ARBA" id="ARBA00004141"/>
    </source>
</evidence>
<proteinExistence type="predicted"/>
<dbReference type="OrthoDB" id="5296287at2759"/>
<dbReference type="Proteomes" id="UP000078343">
    <property type="component" value="Unassembled WGS sequence"/>
</dbReference>